<sequence length="159" mass="18699">MKIQINISVRNPEWRWEEDDYQKEWLLINGDKMAKYLPSVTFGFDTEVQQYVKPTLDEHTFKFISADQKDSPDPVIQEVLLKDLDVTQFIFEQGSTPVIVSKSILHHVMAAQNQGKGKFYWYYFINEDAEYVQCKSNIWLSTAHFEELECKVPDLDILV</sequence>
<gene>
    <name evidence="1" type="ORF">P0Y49_04735</name>
</gene>
<dbReference type="Proteomes" id="UP001214530">
    <property type="component" value="Chromosome"/>
</dbReference>
<organism evidence="1 2">
    <name type="scientific">Candidatus Pedobacter colombiensis</name>
    <dbReference type="NCBI Taxonomy" id="3121371"/>
    <lineage>
        <taxon>Bacteria</taxon>
        <taxon>Pseudomonadati</taxon>
        <taxon>Bacteroidota</taxon>
        <taxon>Sphingobacteriia</taxon>
        <taxon>Sphingobacteriales</taxon>
        <taxon>Sphingobacteriaceae</taxon>
        <taxon>Pedobacter</taxon>
    </lineage>
</organism>
<name>A0AAJ5WAM0_9SPHI</name>
<accession>A0AAJ5WAM0</accession>
<reference evidence="1" key="1">
    <citation type="submission" date="2023-03" db="EMBL/GenBank/DDBJ databases">
        <title>Andean soil-derived lignocellulolytic bacterial consortium as a source of novel taxa and putative plastic-active enzymes.</title>
        <authorList>
            <person name="Diaz-Garcia L."/>
            <person name="Chuvochina M."/>
            <person name="Feuerriegel G."/>
            <person name="Bunk B."/>
            <person name="Sproer C."/>
            <person name="Streit W.R."/>
            <person name="Rodriguez L.M."/>
            <person name="Overmann J."/>
            <person name="Jimenez D.J."/>
        </authorList>
    </citation>
    <scope>NUCLEOTIDE SEQUENCE</scope>
    <source>
        <strain evidence="1">MAG 3858</strain>
    </source>
</reference>
<proteinExistence type="predicted"/>
<dbReference type="AlphaFoldDB" id="A0AAJ5WAM0"/>
<evidence type="ECO:0000313" key="1">
    <source>
        <dbReference type="EMBL" id="WEK20443.1"/>
    </source>
</evidence>
<dbReference type="EMBL" id="CP119313">
    <property type="protein sequence ID" value="WEK20443.1"/>
    <property type="molecule type" value="Genomic_DNA"/>
</dbReference>
<protein>
    <submittedName>
        <fullName evidence="1">Uncharacterized protein</fullName>
    </submittedName>
</protein>
<evidence type="ECO:0000313" key="2">
    <source>
        <dbReference type="Proteomes" id="UP001214530"/>
    </source>
</evidence>